<reference evidence="3 4" key="1">
    <citation type="submission" date="2019-09" db="EMBL/GenBank/DDBJ databases">
        <title>Actinomadura physcomitrii sp. nov., a novel actinomycete isolated from moss [Physcomitrium sphaericum (Ludw) Fuernr].</title>
        <authorList>
            <person name="Zhuang X."/>
            <person name="Liu C."/>
        </authorList>
    </citation>
    <scope>NUCLEOTIDE SEQUENCE [LARGE SCALE GENOMIC DNA]</scope>
    <source>
        <strain evidence="3 4">HMC1</strain>
    </source>
</reference>
<accession>A0A6H9Z026</accession>
<evidence type="ECO:0008006" key="5">
    <source>
        <dbReference type="Google" id="ProtNLM"/>
    </source>
</evidence>
<dbReference type="AlphaFoldDB" id="A0A6H9Z026"/>
<dbReference type="OrthoDB" id="4327963at2"/>
<organism evidence="3 4">
    <name type="scientific">Actinomadura rudentiformis</name>
    <dbReference type="NCBI Taxonomy" id="359158"/>
    <lineage>
        <taxon>Bacteria</taxon>
        <taxon>Bacillati</taxon>
        <taxon>Actinomycetota</taxon>
        <taxon>Actinomycetes</taxon>
        <taxon>Streptosporangiales</taxon>
        <taxon>Thermomonosporaceae</taxon>
        <taxon>Actinomadura</taxon>
    </lineage>
</organism>
<dbReference type="GO" id="GO:0016020">
    <property type="term" value="C:membrane"/>
    <property type="evidence" value="ECO:0007669"/>
    <property type="project" value="UniProtKB-SubCell"/>
</dbReference>
<evidence type="ECO:0000256" key="2">
    <source>
        <dbReference type="ARBA" id="ARBA00023136"/>
    </source>
</evidence>
<dbReference type="InterPro" id="IPR032710">
    <property type="entry name" value="NTF2-like_dom_sf"/>
</dbReference>
<dbReference type="SUPFAM" id="SSF54427">
    <property type="entry name" value="NTF2-like"/>
    <property type="match status" value="1"/>
</dbReference>
<keyword evidence="4" id="KW-1185">Reference proteome</keyword>
<dbReference type="PANTHER" id="PTHR37042">
    <property type="entry name" value="OUTER MEMBRANE PROTEIN RV1973"/>
    <property type="match status" value="1"/>
</dbReference>
<dbReference type="Proteomes" id="UP000468735">
    <property type="component" value="Unassembled WGS sequence"/>
</dbReference>
<comment type="subcellular location">
    <subcellularLocation>
        <location evidence="1">Membrane</location>
    </subcellularLocation>
</comment>
<comment type="caution">
    <text evidence="3">The sequence shown here is derived from an EMBL/GenBank/DDBJ whole genome shotgun (WGS) entry which is preliminary data.</text>
</comment>
<dbReference type="PANTHER" id="PTHR37042:SF4">
    <property type="entry name" value="OUTER MEMBRANE PROTEIN RV1973"/>
    <property type="match status" value="1"/>
</dbReference>
<dbReference type="EMBL" id="WBMT01000012">
    <property type="protein sequence ID" value="KAB2346193.1"/>
    <property type="molecule type" value="Genomic_DNA"/>
</dbReference>
<proteinExistence type="predicted"/>
<gene>
    <name evidence="3" type="ORF">F8566_25595</name>
</gene>
<evidence type="ECO:0000256" key="1">
    <source>
        <dbReference type="ARBA" id="ARBA00004370"/>
    </source>
</evidence>
<keyword evidence="2" id="KW-0472">Membrane</keyword>
<name>A0A6H9Z026_9ACTN</name>
<evidence type="ECO:0000313" key="3">
    <source>
        <dbReference type="EMBL" id="KAB2346193.1"/>
    </source>
</evidence>
<sequence length="176" mass="18556">MRIRIPVIVITDPLKAALTLLALVAVVTAGWFVYDWNAAKDDPARAVAAARDQALAQGRQAMVNLNTLDYRAAERDLKVWQDSSTGELYNQIAAGREGLIADVTRNKTATSAKILEAAITELDAAAGKATIIAALRVTVTPSTGAATTRISRQTGQLTRTAEGWKLASLGQAPSGG</sequence>
<protein>
    <recommendedName>
        <fullName evidence="5">SnoaL-like domain-containing protein</fullName>
    </recommendedName>
</protein>
<evidence type="ECO:0000313" key="4">
    <source>
        <dbReference type="Proteomes" id="UP000468735"/>
    </source>
</evidence>